<dbReference type="PROSITE" id="PS00356">
    <property type="entry name" value="HTH_LACI_1"/>
    <property type="match status" value="1"/>
</dbReference>
<dbReference type="Gene3D" id="3.40.50.2300">
    <property type="match status" value="2"/>
</dbReference>
<gene>
    <name evidence="5" type="ORF">CLV56_3872</name>
</gene>
<dbReference type="InterPro" id="IPR010982">
    <property type="entry name" value="Lambda_DNA-bd_dom_sf"/>
</dbReference>
<dbReference type="InterPro" id="IPR000843">
    <property type="entry name" value="HTH_LacI"/>
</dbReference>
<dbReference type="SMART" id="SM00354">
    <property type="entry name" value="HTH_LACI"/>
    <property type="match status" value="1"/>
</dbReference>
<comment type="caution">
    <text evidence="5">The sequence shown here is derived from an EMBL/GenBank/DDBJ whole genome shotgun (WGS) entry which is preliminary data.</text>
</comment>
<evidence type="ECO:0000256" key="3">
    <source>
        <dbReference type="ARBA" id="ARBA00023163"/>
    </source>
</evidence>
<keyword evidence="6" id="KW-1185">Reference proteome</keyword>
<protein>
    <submittedName>
        <fullName evidence="5">LacI family transcriptional regulator</fullName>
    </submittedName>
</protein>
<keyword evidence="3" id="KW-0804">Transcription</keyword>
<dbReference type="Proteomes" id="UP000230842">
    <property type="component" value="Unassembled WGS sequence"/>
</dbReference>
<dbReference type="InterPro" id="IPR046335">
    <property type="entry name" value="LacI/GalR-like_sensor"/>
</dbReference>
<keyword evidence="1" id="KW-0805">Transcription regulation</keyword>
<dbReference type="CDD" id="cd06267">
    <property type="entry name" value="PBP1_LacI_sugar_binding-like"/>
    <property type="match status" value="1"/>
</dbReference>
<evidence type="ECO:0000313" key="5">
    <source>
        <dbReference type="EMBL" id="PJJ54363.1"/>
    </source>
</evidence>
<evidence type="ECO:0000256" key="1">
    <source>
        <dbReference type="ARBA" id="ARBA00023015"/>
    </source>
</evidence>
<dbReference type="EMBL" id="PGEZ01000002">
    <property type="protein sequence ID" value="PJJ54363.1"/>
    <property type="molecule type" value="Genomic_DNA"/>
</dbReference>
<reference evidence="5 6" key="1">
    <citation type="submission" date="2017-11" db="EMBL/GenBank/DDBJ databases">
        <title>Genomic Encyclopedia of Archaeal and Bacterial Type Strains, Phase II (KMG-II): From Individual Species to Whole Genera.</title>
        <authorList>
            <person name="Goeker M."/>
        </authorList>
    </citation>
    <scope>NUCLEOTIDE SEQUENCE [LARGE SCALE GENOMIC DNA]</scope>
    <source>
        <strain evidence="5 6">DSM 27763</strain>
    </source>
</reference>
<proteinExistence type="predicted"/>
<name>A0A2M9B8V2_9ACTN</name>
<feature type="domain" description="HTH lacI-type" evidence="4">
    <location>
        <begin position="12"/>
        <end position="66"/>
    </location>
</feature>
<dbReference type="AlphaFoldDB" id="A0A2M9B8V2"/>
<dbReference type="Gene3D" id="1.10.260.40">
    <property type="entry name" value="lambda repressor-like DNA-binding domains"/>
    <property type="match status" value="1"/>
</dbReference>
<dbReference type="SUPFAM" id="SSF47413">
    <property type="entry name" value="lambda repressor-like DNA-binding domains"/>
    <property type="match status" value="1"/>
</dbReference>
<evidence type="ECO:0000256" key="2">
    <source>
        <dbReference type="ARBA" id="ARBA00023125"/>
    </source>
</evidence>
<dbReference type="InterPro" id="IPR028082">
    <property type="entry name" value="Peripla_BP_I"/>
</dbReference>
<organism evidence="5 6">
    <name type="scientific">Mumia flava</name>
    <dbReference type="NCBI Taxonomy" id="1348852"/>
    <lineage>
        <taxon>Bacteria</taxon>
        <taxon>Bacillati</taxon>
        <taxon>Actinomycetota</taxon>
        <taxon>Actinomycetes</taxon>
        <taxon>Propionibacteriales</taxon>
        <taxon>Nocardioidaceae</taxon>
        <taxon>Mumia</taxon>
    </lineage>
</organism>
<accession>A0A2M9B8V2</accession>
<dbReference type="PROSITE" id="PS50932">
    <property type="entry name" value="HTH_LACI_2"/>
    <property type="match status" value="1"/>
</dbReference>
<dbReference type="PANTHER" id="PTHR30146:SF109">
    <property type="entry name" value="HTH-TYPE TRANSCRIPTIONAL REGULATOR GALS"/>
    <property type="match status" value="1"/>
</dbReference>
<dbReference type="SUPFAM" id="SSF53822">
    <property type="entry name" value="Periplasmic binding protein-like I"/>
    <property type="match status" value="1"/>
</dbReference>
<dbReference type="CDD" id="cd01392">
    <property type="entry name" value="HTH_LacI"/>
    <property type="match status" value="1"/>
</dbReference>
<dbReference type="GO" id="GO:0003700">
    <property type="term" value="F:DNA-binding transcription factor activity"/>
    <property type="evidence" value="ECO:0007669"/>
    <property type="project" value="TreeGrafter"/>
</dbReference>
<dbReference type="Pfam" id="PF13377">
    <property type="entry name" value="Peripla_BP_3"/>
    <property type="match status" value="1"/>
</dbReference>
<sequence length="346" mass="36134">MPEPAAGGRARAGIADVAALAGVSQGTVSNVLNHPDRVAAKTRDKVRRAMDMLDYVPNGLARSLAAGSSQALGLVVSDLGNSVFVDIARGAEQTAESTGGTLLLANSDGRLEREASYLAVFAQSRVSGILITLNDAGHYAAISRIAPSGTPVVMLNHRADPGRFCSVSVDDELGGYLATRHLIETGRRRLVFVGGPDKLAPIQQRARGFRRAVAESGVSAIEVVPPWINRADGWRIGADLAGRVIDGDADGIVASTDLLAAGIVQSLAGRGDIQIPRDVAIIGYDNNQAAWDSPLPISTVMQPGHEMGSVGAAMVADEVEESGEHVHRCAVLSPKVLVRDSSMKIA</sequence>
<keyword evidence="2" id="KW-0238">DNA-binding</keyword>
<evidence type="ECO:0000313" key="6">
    <source>
        <dbReference type="Proteomes" id="UP000230842"/>
    </source>
</evidence>
<dbReference type="GO" id="GO:0000976">
    <property type="term" value="F:transcription cis-regulatory region binding"/>
    <property type="evidence" value="ECO:0007669"/>
    <property type="project" value="TreeGrafter"/>
</dbReference>
<dbReference type="Pfam" id="PF00356">
    <property type="entry name" value="LacI"/>
    <property type="match status" value="1"/>
</dbReference>
<evidence type="ECO:0000259" key="4">
    <source>
        <dbReference type="PROSITE" id="PS50932"/>
    </source>
</evidence>
<dbReference type="PANTHER" id="PTHR30146">
    <property type="entry name" value="LACI-RELATED TRANSCRIPTIONAL REPRESSOR"/>
    <property type="match status" value="1"/>
</dbReference>